<gene>
    <name evidence="1" type="ORF">LTR37_011185</name>
</gene>
<evidence type="ECO:0000313" key="1">
    <source>
        <dbReference type="EMBL" id="KAK3709021.1"/>
    </source>
</evidence>
<comment type="caution">
    <text evidence="1">The sequence shown here is derived from an EMBL/GenBank/DDBJ whole genome shotgun (WGS) entry which is preliminary data.</text>
</comment>
<protein>
    <submittedName>
        <fullName evidence="1">Uncharacterized protein</fullName>
    </submittedName>
</protein>
<reference evidence="1" key="1">
    <citation type="submission" date="2023-07" db="EMBL/GenBank/DDBJ databases">
        <title>Black Yeasts Isolated from many extreme environments.</title>
        <authorList>
            <person name="Coleine C."/>
            <person name="Stajich J.E."/>
            <person name="Selbmann L."/>
        </authorList>
    </citation>
    <scope>NUCLEOTIDE SEQUENCE</scope>
    <source>
        <strain evidence="1">CCFEE 5714</strain>
    </source>
</reference>
<accession>A0ACC3N3L9</accession>
<proteinExistence type="predicted"/>
<sequence>MTKRKRQQQEDSETEDGATGLEPEGRPPKLLRKVLSHISISGPAYPRSAYDGYVPSMDQSEEAVALADLQATFHEKHRFAEIRPEYIYFTLNDFSIYLPSCPRHAYELATLDRLQNRRGFSSLLFDGILSVGNEKRYVQGVRFSTLTIEGYGDLDNVDLDGRIDIQSAHDKAKNVWYKLGNPSQEYKRF</sequence>
<dbReference type="EMBL" id="JAUTXU010000096">
    <property type="protein sequence ID" value="KAK3709021.1"/>
    <property type="molecule type" value="Genomic_DNA"/>
</dbReference>
<organism evidence="1 2">
    <name type="scientific">Vermiconidia calcicola</name>
    <dbReference type="NCBI Taxonomy" id="1690605"/>
    <lineage>
        <taxon>Eukaryota</taxon>
        <taxon>Fungi</taxon>
        <taxon>Dikarya</taxon>
        <taxon>Ascomycota</taxon>
        <taxon>Pezizomycotina</taxon>
        <taxon>Dothideomycetes</taxon>
        <taxon>Dothideomycetidae</taxon>
        <taxon>Mycosphaerellales</taxon>
        <taxon>Extremaceae</taxon>
        <taxon>Vermiconidia</taxon>
    </lineage>
</organism>
<dbReference type="Proteomes" id="UP001281147">
    <property type="component" value="Unassembled WGS sequence"/>
</dbReference>
<evidence type="ECO:0000313" key="2">
    <source>
        <dbReference type="Proteomes" id="UP001281147"/>
    </source>
</evidence>
<name>A0ACC3N3L9_9PEZI</name>
<keyword evidence="2" id="KW-1185">Reference proteome</keyword>